<evidence type="ECO:0000313" key="3">
    <source>
        <dbReference type="Proteomes" id="UP000717624"/>
    </source>
</evidence>
<sequence length="131" mass="14367">MPWYDYIYIVLAGAFGGILHAIYYNDGKLLMPKRVPDLDDQSRYNYSLGFVGDILLGIAAGLIATLPLDLERANAIYVSMISGFAGGAFIAKEAKMTEEVRSKVATQLPDLPAQEVSEDGLIRVEVTNDEH</sequence>
<reference evidence="2" key="1">
    <citation type="submission" date="2021-01" db="EMBL/GenBank/DDBJ databases">
        <title>Genomic Encyclopedia of Type Strains, Phase IV (KMG-IV): sequencing the most valuable type-strain genomes for metagenomic binning, comparative biology and taxonomic classification.</title>
        <authorList>
            <person name="Goeker M."/>
        </authorList>
    </citation>
    <scope>NUCLEOTIDE SEQUENCE</scope>
    <source>
        <strain evidence="2">DSM 25523</strain>
    </source>
</reference>
<feature type="transmembrane region" description="Helical" evidence="1">
    <location>
        <begin position="46"/>
        <end position="68"/>
    </location>
</feature>
<keyword evidence="1" id="KW-1133">Transmembrane helix</keyword>
<keyword evidence="1" id="KW-0812">Transmembrane</keyword>
<gene>
    <name evidence="2" type="ORF">JOD01_001075</name>
</gene>
<accession>A0A938XT14</accession>
<dbReference type="AlphaFoldDB" id="A0A938XT14"/>
<dbReference type="RefSeq" id="WP_204517183.1">
    <property type="nucleotide sequence ID" value="NZ_BAABIN010000013.1"/>
</dbReference>
<name>A0A938XT14_9BACL</name>
<comment type="caution">
    <text evidence="2">The sequence shown here is derived from an EMBL/GenBank/DDBJ whole genome shotgun (WGS) entry which is preliminary data.</text>
</comment>
<evidence type="ECO:0008006" key="4">
    <source>
        <dbReference type="Google" id="ProtNLM"/>
    </source>
</evidence>
<dbReference type="Pfam" id="PF14074">
    <property type="entry name" value="DUF4257"/>
    <property type="match status" value="1"/>
</dbReference>
<organism evidence="2 3">
    <name type="scientific">Brevibacillus fulvus</name>
    <dbReference type="NCBI Taxonomy" id="1125967"/>
    <lineage>
        <taxon>Bacteria</taxon>
        <taxon>Bacillati</taxon>
        <taxon>Bacillota</taxon>
        <taxon>Bacilli</taxon>
        <taxon>Bacillales</taxon>
        <taxon>Paenibacillaceae</taxon>
        <taxon>Brevibacillus</taxon>
    </lineage>
</organism>
<evidence type="ECO:0000313" key="2">
    <source>
        <dbReference type="EMBL" id="MBM7589477.1"/>
    </source>
</evidence>
<dbReference type="Proteomes" id="UP000717624">
    <property type="component" value="Unassembled WGS sequence"/>
</dbReference>
<dbReference type="InterPro" id="IPR025353">
    <property type="entry name" value="DUF4257"/>
</dbReference>
<dbReference type="EMBL" id="JAFBEB010000002">
    <property type="protein sequence ID" value="MBM7589477.1"/>
    <property type="molecule type" value="Genomic_DNA"/>
</dbReference>
<keyword evidence="3" id="KW-1185">Reference proteome</keyword>
<protein>
    <recommendedName>
        <fullName evidence="4">DUF4257 domain-containing protein</fullName>
    </recommendedName>
</protein>
<feature type="transmembrane region" description="Helical" evidence="1">
    <location>
        <begin position="6"/>
        <end position="25"/>
    </location>
</feature>
<proteinExistence type="predicted"/>
<feature type="transmembrane region" description="Helical" evidence="1">
    <location>
        <begin position="74"/>
        <end position="91"/>
    </location>
</feature>
<evidence type="ECO:0000256" key="1">
    <source>
        <dbReference type="SAM" id="Phobius"/>
    </source>
</evidence>
<keyword evidence="1" id="KW-0472">Membrane</keyword>